<evidence type="ECO:0000313" key="8">
    <source>
        <dbReference type="EMBL" id="KAH8990262.1"/>
    </source>
</evidence>
<comment type="caution">
    <text evidence="8">The sequence shown here is derived from an EMBL/GenBank/DDBJ whole genome shotgun (WGS) entry which is preliminary data.</text>
</comment>
<evidence type="ECO:0000256" key="5">
    <source>
        <dbReference type="SAM" id="MobiDB-lite"/>
    </source>
</evidence>
<evidence type="ECO:0000256" key="3">
    <source>
        <dbReference type="ARBA" id="ARBA00022989"/>
    </source>
</evidence>
<dbReference type="Proteomes" id="UP001201163">
    <property type="component" value="Unassembled WGS sequence"/>
</dbReference>
<dbReference type="GO" id="GO:0033254">
    <property type="term" value="C:vacuolar transporter chaperone complex"/>
    <property type="evidence" value="ECO:0007669"/>
    <property type="project" value="TreeGrafter"/>
</dbReference>
<organism evidence="8 9">
    <name type="scientific">Lactarius akahatsu</name>
    <dbReference type="NCBI Taxonomy" id="416441"/>
    <lineage>
        <taxon>Eukaryota</taxon>
        <taxon>Fungi</taxon>
        <taxon>Dikarya</taxon>
        <taxon>Basidiomycota</taxon>
        <taxon>Agaricomycotina</taxon>
        <taxon>Agaricomycetes</taxon>
        <taxon>Russulales</taxon>
        <taxon>Russulaceae</taxon>
        <taxon>Lactarius</taxon>
    </lineage>
</organism>
<keyword evidence="3 6" id="KW-1133">Transmembrane helix</keyword>
<evidence type="ECO:0000259" key="7">
    <source>
        <dbReference type="Pfam" id="PF02656"/>
    </source>
</evidence>
<feature type="region of interest" description="Disordered" evidence="5">
    <location>
        <begin position="43"/>
        <end position="68"/>
    </location>
</feature>
<dbReference type="GO" id="GO:0000329">
    <property type="term" value="C:fungal-type vacuole membrane"/>
    <property type="evidence" value="ECO:0007669"/>
    <property type="project" value="TreeGrafter"/>
</dbReference>
<gene>
    <name evidence="8" type="ORF">EDB92DRAFT_1865270</name>
</gene>
<evidence type="ECO:0000256" key="1">
    <source>
        <dbReference type="ARBA" id="ARBA00004127"/>
    </source>
</evidence>
<feature type="domain" description="DUF202" evidence="7">
    <location>
        <begin position="101"/>
        <end position="163"/>
    </location>
</feature>
<sequence length="218" mass="24814">MSHQHQLTDSTSNGDEIHDSLIRRSWHAMSDLLQPFSSSALAKLPKSRRPQRYTRADEIPDVAATDEDGQMPTVRDYHSITVPPQVRVPKKIPTPVRVEGKVWFANERTWVSYLNMSILIGTLAVALFNASRDPIARNFAYVYAAISVGILIYGYAIYQHRITMIRRRDPGHFDQIAGPVIISAFLFFAVLANFIFRVRELRKQNVTIPGLAFLTQYL</sequence>
<dbReference type="Pfam" id="PF02656">
    <property type="entry name" value="DUF202"/>
    <property type="match status" value="1"/>
</dbReference>
<accession>A0AAD4LHZ1</accession>
<dbReference type="AlphaFoldDB" id="A0AAD4LHZ1"/>
<dbReference type="InterPro" id="IPR003807">
    <property type="entry name" value="DUF202"/>
</dbReference>
<dbReference type="InterPro" id="IPR051572">
    <property type="entry name" value="VTC_Complex_Subunit"/>
</dbReference>
<feature type="transmembrane region" description="Helical" evidence="6">
    <location>
        <begin position="110"/>
        <end position="128"/>
    </location>
</feature>
<feature type="transmembrane region" description="Helical" evidence="6">
    <location>
        <begin position="140"/>
        <end position="156"/>
    </location>
</feature>
<feature type="transmembrane region" description="Helical" evidence="6">
    <location>
        <begin position="176"/>
        <end position="196"/>
    </location>
</feature>
<name>A0AAD4LHZ1_9AGAM</name>
<evidence type="ECO:0000313" key="9">
    <source>
        <dbReference type="Proteomes" id="UP001201163"/>
    </source>
</evidence>
<keyword evidence="9" id="KW-1185">Reference proteome</keyword>
<keyword evidence="2 6" id="KW-0812">Transmembrane</keyword>
<keyword evidence="4 6" id="KW-0472">Membrane</keyword>
<comment type="subcellular location">
    <subcellularLocation>
        <location evidence="1">Endomembrane system</location>
        <topology evidence="1">Multi-pass membrane protein</topology>
    </subcellularLocation>
</comment>
<reference evidence="8" key="1">
    <citation type="submission" date="2022-01" db="EMBL/GenBank/DDBJ databases">
        <title>Comparative genomics reveals a dynamic genome evolution in the ectomycorrhizal milk-cap (Lactarius) mushrooms.</title>
        <authorList>
            <consortium name="DOE Joint Genome Institute"/>
            <person name="Lebreton A."/>
            <person name="Tang N."/>
            <person name="Kuo A."/>
            <person name="LaButti K."/>
            <person name="Drula E."/>
            <person name="Barry K."/>
            <person name="Clum A."/>
            <person name="Lipzen A."/>
            <person name="Mousain D."/>
            <person name="Ng V."/>
            <person name="Wang R."/>
            <person name="Wang X."/>
            <person name="Dai Y."/>
            <person name="Henrissat B."/>
            <person name="Grigoriev I.V."/>
            <person name="Guerin-Laguette A."/>
            <person name="Yu F."/>
            <person name="Martin F.M."/>
        </authorList>
    </citation>
    <scope>NUCLEOTIDE SEQUENCE</scope>
    <source>
        <strain evidence="8">QP</strain>
    </source>
</reference>
<evidence type="ECO:0000256" key="2">
    <source>
        <dbReference type="ARBA" id="ARBA00022692"/>
    </source>
</evidence>
<protein>
    <recommendedName>
        <fullName evidence="7">DUF202 domain-containing protein</fullName>
    </recommendedName>
</protein>
<dbReference type="GO" id="GO:0012505">
    <property type="term" value="C:endomembrane system"/>
    <property type="evidence" value="ECO:0007669"/>
    <property type="project" value="UniProtKB-SubCell"/>
</dbReference>
<dbReference type="EMBL" id="JAKELL010000031">
    <property type="protein sequence ID" value="KAH8990262.1"/>
    <property type="molecule type" value="Genomic_DNA"/>
</dbReference>
<proteinExistence type="predicted"/>
<evidence type="ECO:0000256" key="6">
    <source>
        <dbReference type="SAM" id="Phobius"/>
    </source>
</evidence>
<evidence type="ECO:0000256" key="4">
    <source>
        <dbReference type="ARBA" id="ARBA00023136"/>
    </source>
</evidence>
<dbReference type="PANTHER" id="PTHR46140">
    <property type="entry name" value="VACUOLAR TRANSPORTER CHAPERONE 1-RELATED"/>
    <property type="match status" value="1"/>
</dbReference>
<dbReference type="PANTHER" id="PTHR46140:SF2">
    <property type="entry name" value="VACUOLAR TRANSPORTER CHAPERONE 3 COMPLEX SUBUNIT 3-RELATED"/>
    <property type="match status" value="1"/>
</dbReference>